<dbReference type="Proteomes" id="UP000316714">
    <property type="component" value="Unassembled WGS sequence"/>
</dbReference>
<evidence type="ECO:0000256" key="3">
    <source>
        <dbReference type="ARBA" id="ARBA00016512"/>
    </source>
</evidence>
<dbReference type="GO" id="GO:0005576">
    <property type="term" value="C:extracellular region"/>
    <property type="evidence" value="ECO:0007669"/>
    <property type="project" value="UniProtKB-SubCell"/>
</dbReference>
<keyword evidence="13" id="KW-1185">Reference proteome</keyword>
<feature type="signal peptide" evidence="10">
    <location>
        <begin position="1"/>
        <end position="25"/>
    </location>
</feature>
<organism evidence="12 13">
    <name type="scientific">Posidoniimonas corsicana</name>
    <dbReference type="NCBI Taxonomy" id="1938618"/>
    <lineage>
        <taxon>Bacteria</taxon>
        <taxon>Pseudomonadati</taxon>
        <taxon>Planctomycetota</taxon>
        <taxon>Planctomycetia</taxon>
        <taxon>Pirellulales</taxon>
        <taxon>Lacipirellulaceae</taxon>
        <taxon>Posidoniimonas</taxon>
    </lineage>
</organism>
<dbReference type="InterPro" id="IPR018247">
    <property type="entry name" value="EF_Hand_1_Ca_BS"/>
</dbReference>
<evidence type="ECO:0000256" key="6">
    <source>
        <dbReference type="ARBA" id="ARBA00022729"/>
    </source>
</evidence>
<dbReference type="AlphaFoldDB" id="A0A5C5V152"/>
<evidence type="ECO:0000256" key="8">
    <source>
        <dbReference type="ARBA" id="ARBA00023239"/>
    </source>
</evidence>
<keyword evidence="4" id="KW-0964">Secreted</keyword>
<dbReference type="SUPFAM" id="SSF51126">
    <property type="entry name" value="Pectin lyase-like"/>
    <property type="match status" value="1"/>
</dbReference>
<dbReference type="EMBL" id="SIHJ01000003">
    <property type="protein sequence ID" value="TWT32188.1"/>
    <property type="molecule type" value="Genomic_DNA"/>
</dbReference>
<keyword evidence="6 10" id="KW-0732">Signal</keyword>
<evidence type="ECO:0000256" key="1">
    <source>
        <dbReference type="ARBA" id="ARBA00001913"/>
    </source>
</evidence>
<dbReference type="RefSeq" id="WP_146567355.1">
    <property type="nucleotide sequence ID" value="NZ_SIHJ01000003.1"/>
</dbReference>
<reference evidence="12 13" key="1">
    <citation type="submission" date="2019-02" db="EMBL/GenBank/DDBJ databases">
        <title>Deep-cultivation of Planctomycetes and their phenomic and genomic characterization uncovers novel biology.</title>
        <authorList>
            <person name="Wiegand S."/>
            <person name="Jogler M."/>
            <person name="Boedeker C."/>
            <person name="Pinto D."/>
            <person name="Vollmers J."/>
            <person name="Rivas-Marin E."/>
            <person name="Kohn T."/>
            <person name="Peeters S.H."/>
            <person name="Heuer A."/>
            <person name="Rast P."/>
            <person name="Oberbeckmann S."/>
            <person name="Bunk B."/>
            <person name="Jeske O."/>
            <person name="Meyerdierks A."/>
            <person name="Storesund J.E."/>
            <person name="Kallscheuer N."/>
            <person name="Luecker S."/>
            <person name="Lage O.M."/>
            <person name="Pohl T."/>
            <person name="Merkel B.J."/>
            <person name="Hornburger P."/>
            <person name="Mueller R.-W."/>
            <person name="Bruemmer F."/>
            <person name="Labrenz M."/>
            <person name="Spormann A.M."/>
            <person name="Op Den Camp H."/>
            <person name="Overmann J."/>
            <person name="Amann R."/>
            <person name="Jetten M.S.M."/>
            <person name="Mascher T."/>
            <person name="Medema M.H."/>
            <person name="Devos D.P."/>
            <person name="Kaster A.-K."/>
            <person name="Ovreas L."/>
            <person name="Rohde M."/>
            <person name="Galperin M.Y."/>
            <person name="Jogler C."/>
        </authorList>
    </citation>
    <scope>NUCLEOTIDE SEQUENCE [LARGE SCALE GENOMIC DNA]</scope>
    <source>
        <strain evidence="12 13">KOR34</strain>
    </source>
</reference>
<dbReference type="InterPro" id="IPR012334">
    <property type="entry name" value="Pectin_lyas_fold"/>
</dbReference>
<evidence type="ECO:0000313" key="12">
    <source>
        <dbReference type="EMBL" id="TWT32188.1"/>
    </source>
</evidence>
<evidence type="ECO:0000256" key="2">
    <source>
        <dbReference type="ARBA" id="ARBA00004613"/>
    </source>
</evidence>
<dbReference type="GO" id="GO:0046872">
    <property type="term" value="F:metal ion binding"/>
    <property type="evidence" value="ECO:0007669"/>
    <property type="project" value="UniProtKB-KW"/>
</dbReference>
<comment type="subcellular location">
    <subcellularLocation>
        <location evidence="2">Secreted</location>
    </subcellularLocation>
</comment>
<comment type="similarity">
    <text evidence="9">Belongs to the polysaccharide lyase 9 family.</text>
</comment>
<feature type="domain" description="Pel9A-like right handed beta-helix region" evidence="11">
    <location>
        <begin position="27"/>
        <end position="329"/>
    </location>
</feature>
<accession>A0A5C5V152</accession>
<protein>
    <recommendedName>
        <fullName evidence="3">Probable pectate lyase C</fullName>
    </recommendedName>
</protein>
<dbReference type="PANTHER" id="PTHR40088">
    <property type="entry name" value="PECTATE LYASE (EUROFUNG)"/>
    <property type="match status" value="1"/>
</dbReference>
<proteinExistence type="inferred from homology"/>
<evidence type="ECO:0000256" key="5">
    <source>
        <dbReference type="ARBA" id="ARBA00022723"/>
    </source>
</evidence>
<dbReference type="Gene3D" id="2.160.20.10">
    <property type="entry name" value="Single-stranded right-handed beta-helix, Pectin lyase-like"/>
    <property type="match status" value="1"/>
</dbReference>
<dbReference type="PANTHER" id="PTHR40088:SF1">
    <property type="entry name" value="PECTATE LYASE PEL9"/>
    <property type="match status" value="1"/>
</dbReference>
<evidence type="ECO:0000256" key="4">
    <source>
        <dbReference type="ARBA" id="ARBA00022525"/>
    </source>
</evidence>
<evidence type="ECO:0000256" key="9">
    <source>
        <dbReference type="ARBA" id="ARBA00038263"/>
    </source>
</evidence>
<keyword evidence="5" id="KW-0479">Metal-binding</keyword>
<feature type="chain" id="PRO_5022905944" description="Probable pectate lyase C" evidence="10">
    <location>
        <begin position="26"/>
        <end position="511"/>
    </location>
</feature>
<evidence type="ECO:0000313" key="13">
    <source>
        <dbReference type="Proteomes" id="UP000316714"/>
    </source>
</evidence>
<dbReference type="OrthoDB" id="8660908at2"/>
<keyword evidence="8 12" id="KW-0456">Lyase</keyword>
<comment type="caution">
    <text evidence="12">The sequence shown here is derived from an EMBL/GenBank/DDBJ whole genome shotgun (WGS) entry which is preliminary data.</text>
</comment>
<dbReference type="GO" id="GO:0016837">
    <property type="term" value="F:carbon-oxygen lyase activity, acting on polysaccharides"/>
    <property type="evidence" value="ECO:0007669"/>
    <property type="project" value="TreeGrafter"/>
</dbReference>
<comment type="cofactor">
    <cofactor evidence="1">
        <name>Ca(2+)</name>
        <dbReference type="ChEBI" id="CHEBI:29108"/>
    </cofactor>
</comment>
<keyword evidence="7" id="KW-0106">Calcium</keyword>
<dbReference type="InterPro" id="IPR053868">
    <property type="entry name" value="Pel9A-like_beta_helix"/>
</dbReference>
<dbReference type="InterPro" id="IPR052052">
    <property type="entry name" value="Polysaccharide_Lyase_9"/>
</dbReference>
<sequence length="511" mass="54933" precursor="true">MLHPQRLAALTLLLNLLGFAAACPAAEYYVAPTGSDGAPGSLAAPFGSLARAQQAAAPGDTVWIRGGEYNFVAGQGASQNAVLFNKSGAPRQRINYWAYPGETPVFDFSQYLPTERIRGFSVQADYLHFRGLELRGVQQTITNVNESWAIRVEGSGGDFNIFERLNLHHNEGPGLFIVNGGNNLVLNTDSHHNYDPDRGGENADGFGSHSNDDGNVFIGNRAWENSDDGYDFINSEGRVELIDSWAWRNGYIPDTNTPAGNGAGIKAGGFLLDSSRFPDPEDVPTNLVQGSVAFDNRVQGFYANHHPGGIDWVNNTAFDNPRGFDLLNDVDVENWPADHYLRNNIAYANGTNLANANQDLIDDEANTWNLRMAISPADFLSLDPTGVDGPRQPDGSLPEIDFLRLAPGSRLIDAGEDAGLDFYGLAPDLGAFESGSPGDFNNDGLVDAADYTVWRDNLGTVFGLSDYQVWLANYGAGADGASGAAPEPTAAAVLLVAAACCGRRATLRRRK</sequence>
<dbReference type="PROSITE" id="PS00018">
    <property type="entry name" value="EF_HAND_1"/>
    <property type="match status" value="1"/>
</dbReference>
<name>A0A5C5V152_9BACT</name>
<evidence type="ECO:0000259" key="11">
    <source>
        <dbReference type="Pfam" id="PF22842"/>
    </source>
</evidence>
<evidence type="ECO:0000256" key="10">
    <source>
        <dbReference type="SAM" id="SignalP"/>
    </source>
</evidence>
<dbReference type="InterPro" id="IPR011050">
    <property type="entry name" value="Pectin_lyase_fold/virulence"/>
</dbReference>
<gene>
    <name evidence="12" type="primary">pelL_2</name>
    <name evidence="12" type="ORF">KOR34_39490</name>
</gene>
<dbReference type="Pfam" id="PF22842">
    <property type="entry name" value="Pel9A-like_beta_helix"/>
    <property type="match status" value="1"/>
</dbReference>
<evidence type="ECO:0000256" key="7">
    <source>
        <dbReference type="ARBA" id="ARBA00022837"/>
    </source>
</evidence>
<dbReference type="PROSITE" id="PS51257">
    <property type="entry name" value="PROKAR_LIPOPROTEIN"/>
    <property type="match status" value="1"/>
</dbReference>